<sequence>MFIPRATADEIRPRYSISYDAVAYLSISLCMMVIFTSTFLSIHPLSKQKSDRVSFRIMNYALCGTVVYLIGGFISNRVSGQTACRVGGSLVIFGLHVSTFLFFCIGLNLQLVMIHGIDGTKAEKYYVGGSLFLAISLGVVTYLSKQLVYNPAQNACLWYDPDPVRTFIWRVGIWLAWNFLAMAGELVTFISVIIFMARAKVFETSRPGGSTTHTTHSRSSALHQFPKSIGPKQYRNVVLRIALYPLSSLATSGLMALGTVFTQAPIKGSTNRPDINVMSTLRIVYLSRGTIYALVAVADPAITQGMKMLYRRYIRRQTPTPLLDDGAENVEVRSLTRHKSGSGVRLEDSTHSSNGSEPQSSFHQSRSNGMVLPTMPKAVALLPLQETQLDTCSNYGIMDARSESESQVEDSTVQYSHSQLRQL</sequence>
<dbReference type="AlphaFoldDB" id="A0A9P7V494"/>
<protein>
    <recommendedName>
        <fullName evidence="9">G-protein coupled receptors family 2 profile 2 domain-containing protein</fullName>
    </recommendedName>
</protein>
<evidence type="ECO:0000256" key="5">
    <source>
        <dbReference type="SAM" id="MobiDB-lite"/>
    </source>
</evidence>
<evidence type="ECO:0000256" key="3">
    <source>
        <dbReference type="ARBA" id="ARBA00022989"/>
    </source>
</evidence>
<evidence type="ECO:0000256" key="4">
    <source>
        <dbReference type="ARBA" id="ARBA00023136"/>
    </source>
</evidence>
<evidence type="ECO:0000313" key="7">
    <source>
        <dbReference type="EMBL" id="KAG7099976.1"/>
    </source>
</evidence>
<feature type="compositionally biased region" description="Polar residues" evidence="5">
    <location>
        <begin position="351"/>
        <end position="368"/>
    </location>
</feature>
<evidence type="ECO:0008006" key="9">
    <source>
        <dbReference type="Google" id="ProtNLM"/>
    </source>
</evidence>
<dbReference type="Gene3D" id="1.20.1070.10">
    <property type="entry name" value="Rhodopsin 7-helix transmembrane proteins"/>
    <property type="match status" value="1"/>
</dbReference>
<keyword evidence="4 6" id="KW-0472">Membrane</keyword>
<feature type="transmembrane region" description="Helical" evidence="6">
    <location>
        <begin position="57"/>
        <end position="78"/>
    </location>
</feature>
<feature type="transmembrane region" description="Helical" evidence="6">
    <location>
        <begin position="90"/>
        <end position="113"/>
    </location>
</feature>
<dbReference type="GO" id="GO:0007189">
    <property type="term" value="P:adenylate cyclase-activating G protein-coupled receptor signaling pathway"/>
    <property type="evidence" value="ECO:0007669"/>
    <property type="project" value="TreeGrafter"/>
</dbReference>
<evidence type="ECO:0000256" key="6">
    <source>
        <dbReference type="SAM" id="Phobius"/>
    </source>
</evidence>
<comment type="caution">
    <text evidence="7">The sequence shown here is derived from an EMBL/GenBank/DDBJ whole genome shotgun (WGS) entry which is preliminary data.</text>
</comment>
<dbReference type="GO" id="GO:0005886">
    <property type="term" value="C:plasma membrane"/>
    <property type="evidence" value="ECO:0007669"/>
    <property type="project" value="TreeGrafter"/>
</dbReference>
<feature type="compositionally biased region" description="Polar residues" evidence="5">
    <location>
        <begin position="409"/>
        <end position="423"/>
    </location>
</feature>
<feature type="transmembrane region" description="Helical" evidence="6">
    <location>
        <begin position="22"/>
        <end position="45"/>
    </location>
</feature>
<feature type="region of interest" description="Disordered" evidence="5">
    <location>
        <begin position="335"/>
        <end position="369"/>
    </location>
</feature>
<dbReference type="OrthoDB" id="3251871at2759"/>
<feature type="transmembrane region" description="Helical" evidence="6">
    <location>
        <begin position="167"/>
        <end position="197"/>
    </location>
</feature>
<dbReference type="RefSeq" id="XP_043016446.1">
    <property type="nucleotide sequence ID" value="XM_043147732.1"/>
</dbReference>
<keyword evidence="3 6" id="KW-1133">Transmembrane helix</keyword>
<accession>A0A9P7V494</accession>
<name>A0A9P7V494_9AGAR</name>
<dbReference type="GeneID" id="66070845"/>
<dbReference type="KEGG" id="more:E1B28_001769"/>
<feature type="transmembrane region" description="Helical" evidence="6">
    <location>
        <begin position="241"/>
        <end position="263"/>
    </location>
</feature>
<organism evidence="7 8">
    <name type="scientific">Marasmius oreades</name>
    <name type="common">fairy-ring Marasmius</name>
    <dbReference type="NCBI Taxonomy" id="181124"/>
    <lineage>
        <taxon>Eukaryota</taxon>
        <taxon>Fungi</taxon>
        <taxon>Dikarya</taxon>
        <taxon>Basidiomycota</taxon>
        <taxon>Agaricomycotina</taxon>
        <taxon>Agaricomycetes</taxon>
        <taxon>Agaricomycetidae</taxon>
        <taxon>Agaricales</taxon>
        <taxon>Marasmiineae</taxon>
        <taxon>Marasmiaceae</taxon>
        <taxon>Marasmius</taxon>
    </lineage>
</organism>
<feature type="transmembrane region" description="Helical" evidence="6">
    <location>
        <begin position="125"/>
        <end position="144"/>
    </location>
</feature>
<dbReference type="Proteomes" id="UP001049176">
    <property type="component" value="Chromosome 1"/>
</dbReference>
<feature type="transmembrane region" description="Helical" evidence="6">
    <location>
        <begin position="283"/>
        <end position="302"/>
    </location>
</feature>
<keyword evidence="8" id="KW-1185">Reference proteome</keyword>
<dbReference type="PANTHER" id="PTHR23112">
    <property type="entry name" value="G PROTEIN-COUPLED RECEPTOR 157-RELATED"/>
    <property type="match status" value="1"/>
</dbReference>
<dbReference type="GO" id="GO:0004930">
    <property type="term" value="F:G protein-coupled receptor activity"/>
    <property type="evidence" value="ECO:0007669"/>
    <property type="project" value="TreeGrafter"/>
</dbReference>
<feature type="region of interest" description="Disordered" evidence="5">
    <location>
        <begin position="401"/>
        <end position="423"/>
    </location>
</feature>
<proteinExistence type="predicted"/>
<evidence type="ECO:0000256" key="1">
    <source>
        <dbReference type="ARBA" id="ARBA00004141"/>
    </source>
</evidence>
<reference evidence="7" key="1">
    <citation type="journal article" date="2021" name="Genome Biol. Evol.">
        <title>The assembled and annotated genome of the fairy-ring fungus Marasmius oreades.</title>
        <authorList>
            <person name="Hiltunen M."/>
            <person name="Ament-Velasquez S.L."/>
            <person name="Johannesson H."/>
        </authorList>
    </citation>
    <scope>NUCLEOTIDE SEQUENCE</scope>
    <source>
        <strain evidence="7">03SP1</strain>
    </source>
</reference>
<dbReference type="PANTHER" id="PTHR23112:SF0">
    <property type="entry name" value="TRANSMEMBRANE PROTEIN 116"/>
    <property type="match status" value="1"/>
</dbReference>
<gene>
    <name evidence="7" type="ORF">E1B28_001769</name>
</gene>
<evidence type="ECO:0000256" key="2">
    <source>
        <dbReference type="ARBA" id="ARBA00022692"/>
    </source>
</evidence>
<comment type="subcellular location">
    <subcellularLocation>
        <location evidence="1">Membrane</location>
        <topology evidence="1">Multi-pass membrane protein</topology>
    </subcellularLocation>
</comment>
<evidence type="ECO:0000313" key="8">
    <source>
        <dbReference type="Proteomes" id="UP001049176"/>
    </source>
</evidence>
<dbReference type="EMBL" id="CM032181">
    <property type="protein sequence ID" value="KAG7099976.1"/>
    <property type="molecule type" value="Genomic_DNA"/>
</dbReference>
<keyword evidence="2 6" id="KW-0812">Transmembrane</keyword>